<sequence length="114" mass="11882">MAETYKVLGQTTLAAISTYYNICTTGAATSQIVSCVTICNRGTAAATYRLSIGPTSGTPANSEFIVYDASIAGNDTISLSLGLVLGNSYYLKAYSSTTTNYANLTFSAFGVEIS</sequence>
<evidence type="ECO:0000313" key="3">
    <source>
        <dbReference type="EMBL" id="CAB4173731.1"/>
    </source>
</evidence>
<evidence type="ECO:0000313" key="2">
    <source>
        <dbReference type="EMBL" id="CAB4167985.1"/>
    </source>
</evidence>
<evidence type="ECO:0000313" key="5">
    <source>
        <dbReference type="EMBL" id="CAB4186340.1"/>
    </source>
</evidence>
<proteinExistence type="predicted"/>
<dbReference type="EMBL" id="LR796991">
    <property type="protein sequence ID" value="CAB4180666.1"/>
    <property type="molecule type" value="Genomic_DNA"/>
</dbReference>
<evidence type="ECO:0000313" key="9">
    <source>
        <dbReference type="EMBL" id="CAB4220081.1"/>
    </source>
</evidence>
<name>A0A6J5QPN7_9CAUD</name>
<organism evidence="5">
    <name type="scientific">uncultured Caudovirales phage</name>
    <dbReference type="NCBI Taxonomy" id="2100421"/>
    <lineage>
        <taxon>Viruses</taxon>
        <taxon>Duplodnaviria</taxon>
        <taxon>Heunggongvirae</taxon>
        <taxon>Uroviricota</taxon>
        <taxon>Caudoviricetes</taxon>
        <taxon>Peduoviridae</taxon>
        <taxon>Maltschvirus</taxon>
        <taxon>Maltschvirus maltsch</taxon>
    </lineage>
</organism>
<gene>
    <name evidence="4" type="ORF">UFOVP1036_75</name>
    <name evidence="5" type="ORF">UFOVP1132_93</name>
    <name evidence="6" type="ORF">UFOVP1190_68</name>
    <name evidence="7" type="ORF">UFOVP1248_59</name>
    <name evidence="8" type="ORF">UFOVP1493_27</name>
    <name evidence="10" type="ORF">UFOVP1584_99</name>
    <name evidence="9" type="ORF">UFOVP1635_67</name>
    <name evidence="1" type="ORF">UFOVP521_9</name>
    <name evidence="2" type="ORF">UFOVP856_82</name>
    <name evidence="3" type="ORF">UFOVP967_5</name>
</gene>
<dbReference type="EMBL" id="LR796910">
    <property type="protein sequence ID" value="CAB4173731.1"/>
    <property type="molecule type" value="Genomic_DNA"/>
</dbReference>
<dbReference type="EMBL" id="LR796496">
    <property type="protein sequence ID" value="CAB4148273.1"/>
    <property type="molecule type" value="Genomic_DNA"/>
</dbReference>
<dbReference type="EMBL" id="LR797145">
    <property type="protein sequence ID" value="CAB4190525.1"/>
    <property type="molecule type" value="Genomic_DNA"/>
</dbReference>
<dbReference type="EMBL" id="LR796811">
    <property type="protein sequence ID" value="CAB4167985.1"/>
    <property type="molecule type" value="Genomic_DNA"/>
</dbReference>
<evidence type="ECO:0000313" key="1">
    <source>
        <dbReference type="EMBL" id="CAB4148273.1"/>
    </source>
</evidence>
<dbReference type="EMBL" id="LR797192">
    <property type="protein sequence ID" value="CAB4192669.1"/>
    <property type="molecule type" value="Genomic_DNA"/>
</dbReference>
<evidence type="ECO:0000313" key="10">
    <source>
        <dbReference type="EMBL" id="CAB5231527.1"/>
    </source>
</evidence>
<dbReference type="EMBL" id="LR798432">
    <property type="protein sequence ID" value="CAB5231527.1"/>
    <property type="molecule type" value="Genomic_DNA"/>
</dbReference>
<accession>A0A6J5QPN7</accession>
<evidence type="ECO:0000313" key="7">
    <source>
        <dbReference type="EMBL" id="CAB4192669.1"/>
    </source>
</evidence>
<reference evidence="5" key="1">
    <citation type="submission" date="2020-05" db="EMBL/GenBank/DDBJ databases">
        <authorList>
            <person name="Chiriac C."/>
            <person name="Salcher M."/>
            <person name="Ghai R."/>
            <person name="Kavagutti S V."/>
        </authorList>
    </citation>
    <scope>NUCLEOTIDE SEQUENCE</scope>
</reference>
<dbReference type="EMBL" id="LR797496">
    <property type="protein sequence ID" value="CAB4220081.1"/>
    <property type="molecule type" value="Genomic_DNA"/>
</dbReference>
<dbReference type="EMBL" id="LR797456">
    <property type="protein sequence ID" value="CAB4217400.1"/>
    <property type="molecule type" value="Genomic_DNA"/>
</dbReference>
<evidence type="ECO:0000313" key="4">
    <source>
        <dbReference type="EMBL" id="CAB4180666.1"/>
    </source>
</evidence>
<evidence type="ECO:0000313" key="6">
    <source>
        <dbReference type="EMBL" id="CAB4190525.1"/>
    </source>
</evidence>
<dbReference type="EMBL" id="LR797088">
    <property type="protein sequence ID" value="CAB4186340.1"/>
    <property type="molecule type" value="Genomic_DNA"/>
</dbReference>
<evidence type="ECO:0000313" key="8">
    <source>
        <dbReference type="EMBL" id="CAB4217400.1"/>
    </source>
</evidence>
<protein>
    <submittedName>
        <fullName evidence="5">Uncharacterized protein</fullName>
    </submittedName>
</protein>